<evidence type="ECO:0000259" key="2">
    <source>
        <dbReference type="Pfam" id="PF03732"/>
    </source>
</evidence>
<comment type="caution">
    <text evidence="3">The sequence shown here is derived from an EMBL/GenBank/DDBJ whole genome shotgun (WGS) entry which is preliminary data.</text>
</comment>
<dbReference type="AlphaFoldDB" id="A0A0V0RHK3"/>
<evidence type="ECO:0000313" key="3">
    <source>
        <dbReference type="EMBL" id="KRX13786.1"/>
    </source>
</evidence>
<feature type="compositionally biased region" description="Basic and acidic residues" evidence="1">
    <location>
        <begin position="220"/>
        <end position="234"/>
    </location>
</feature>
<proteinExistence type="predicted"/>
<protein>
    <recommendedName>
        <fullName evidence="2">Retrotransposon gag domain-containing protein</fullName>
    </recommendedName>
</protein>
<feature type="region of interest" description="Disordered" evidence="1">
    <location>
        <begin position="213"/>
        <end position="241"/>
    </location>
</feature>
<dbReference type="Proteomes" id="UP000054630">
    <property type="component" value="Unassembled WGS sequence"/>
</dbReference>
<name>A0A0V0RHK3_9BILA</name>
<dbReference type="Pfam" id="PF03732">
    <property type="entry name" value="Retrotrans_gag"/>
    <property type="match status" value="1"/>
</dbReference>
<evidence type="ECO:0000313" key="4">
    <source>
        <dbReference type="Proteomes" id="UP000054630"/>
    </source>
</evidence>
<gene>
    <name evidence="3" type="ORF">T07_4195</name>
</gene>
<dbReference type="OrthoDB" id="10451393at2759"/>
<organism evidence="3 4">
    <name type="scientific">Trichinella nelsoni</name>
    <dbReference type="NCBI Taxonomy" id="6336"/>
    <lineage>
        <taxon>Eukaryota</taxon>
        <taxon>Metazoa</taxon>
        <taxon>Ecdysozoa</taxon>
        <taxon>Nematoda</taxon>
        <taxon>Enoplea</taxon>
        <taxon>Dorylaimia</taxon>
        <taxon>Trichinellida</taxon>
        <taxon>Trichinellidae</taxon>
        <taxon>Trichinella</taxon>
    </lineage>
</organism>
<reference evidence="3 4" key="1">
    <citation type="submission" date="2015-01" db="EMBL/GenBank/DDBJ databases">
        <title>Evolution of Trichinella species and genotypes.</title>
        <authorList>
            <person name="Korhonen P.K."/>
            <person name="Edoardo P."/>
            <person name="Giuseppe L.R."/>
            <person name="Gasser R.B."/>
        </authorList>
    </citation>
    <scope>NUCLEOTIDE SEQUENCE [LARGE SCALE GENOMIC DNA]</scope>
    <source>
        <strain evidence="3">ISS37</strain>
    </source>
</reference>
<sequence length="241" mass="26008">MSARRRNLASEKEQVQSNGGRTGADLEADPAAVPGGSLQSEPVREMESKGAAAAWDSSFQELKRRLLDAYHQSESPIRLEMRFSDLRQRKDQPVRDFASEVAEVGCKADKSESELISSFILGLASKEIHRELCLREQATLTKARHLAERVTEIEEGQRRTVDDAASGNVGLAKTESFGPAHGQVGGDAGAVVPLCNPYGEQWSALSAVAWATSDATAPTKDAEPNDSQRARRATDLGNAGF</sequence>
<evidence type="ECO:0000256" key="1">
    <source>
        <dbReference type="SAM" id="MobiDB-lite"/>
    </source>
</evidence>
<feature type="domain" description="Retrotransposon gag" evidence="2">
    <location>
        <begin position="53"/>
        <end position="123"/>
    </location>
</feature>
<dbReference type="InterPro" id="IPR005162">
    <property type="entry name" value="Retrotrans_gag_dom"/>
</dbReference>
<feature type="region of interest" description="Disordered" evidence="1">
    <location>
        <begin position="1"/>
        <end position="49"/>
    </location>
</feature>
<dbReference type="EMBL" id="JYDL01000183">
    <property type="protein sequence ID" value="KRX13786.1"/>
    <property type="molecule type" value="Genomic_DNA"/>
</dbReference>
<accession>A0A0V0RHK3</accession>
<keyword evidence="4" id="KW-1185">Reference proteome</keyword>